<dbReference type="Pfam" id="PF05050">
    <property type="entry name" value="Methyltransf_21"/>
    <property type="match status" value="1"/>
</dbReference>
<keyword evidence="2" id="KW-0489">Methyltransferase</keyword>
<dbReference type="Gene3D" id="3.40.50.150">
    <property type="entry name" value="Vaccinia Virus protein VP39"/>
    <property type="match status" value="1"/>
</dbReference>
<dbReference type="AlphaFoldDB" id="C3XE52"/>
<dbReference type="SUPFAM" id="SSF53335">
    <property type="entry name" value="S-adenosyl-L-methionine-dependent methyltransferases"/>
    <property type="match status" value="1"/>
</dbReference>
<dbReference type="eggNOG" id="COG0438">
    <property type="taxonomic scope" value="Bacteria"/>
</dbReference>
<dbReference type="GO" id="GO:0008171">
    <property type="term" value="F:O-methyltransferase activity"/>
    <property type="evidence" value="ECO:0007669"/>
    <property type="project" value="TreeGrafter"/>
</dbReference>
<dbReference type="InterPro" id="IPR006342">
    <property type="entry name" value="FkbM_mtfrase"/>
</dbReference>
<dbReference type="GO" id="GO:0032259">
    <property type="term" value="P:methylation"/>
    <property type="evidence" value="ECO:0007669"/>
    <property type="project" value="UniProtKB-KW"/>
</dbReference>
<accession>C3XE52</accession>
<dbReference type="PANTHER" id="PTHR36973:SF4">
    <property type="entry name" value="NODULATION PROTEIN"/>
    <property type="match status" value="1"/>
</dbReference>
<evidence type="ECO:0000313" key="3">
    <source>
        <dbReference type="Proteomes" id="UP000005085"/>
    </source>
</evidence>
<feature type="domain" description="Methyltransferase FkbM" evidence="1">
    <location>
        <begin position="58"/>
        <end position="216"/>
    </location>
</feature>
<name>C3XE52_9HELI</name>
<evidence type="ECO:0000313" key="2">
    <source>
        <dbReference type="EMBL" id="EEO23291.2"/>
    </source>
</evidence>
<dbReference type="InterPro" id="IPR029063">
    <property type="entry name" value="SAM-dependent_MTases_sf"/>
</dbReference>
<dbReference type="EMBL" id="ACDN02000007">
    <property type="protein sequence ID" value="EEO23291.2"/>
    <property type="molecule type" value="Genomic_DNA"/>
</dbReference>
<organism evidence="2 3">
    <name type="scientific">Helicobacter bilis ATCC 43879</name>
    <dbReference type="NCBI Taxonomy" id="613026"/>
    <lineage>
        <taxon>Bacteria</taxon>
        <taxon>Pseudomonadati</taxon>
        <taxon>Campylobacterota</taxon>
        <taxon>Epsilonproteobacteria</taxon>
        <taxon>Campylobacterales</taxon>
        <taxon>Helicobacteraceae</taxon>
        <taxon>Helicobacter</taxon>
    </lineage>
</organism>
<dbReference type="NCBIfam" id="TIGR01444">
    <property type="entry name" value="fkbM_fam"/>
    <property type="match status" value="1"/>
</dbReference>
<dbReference type="RefSeq" id="WP_020995502.1">
    <property type="nucleotide sequence ID" value="NZ_KI392032.1"/>
</dbReference>
<protein>
    <submittedName>
        <fullName evidence="2">FkbM family methyltransferase</fullName>
    </submittedName>
</protein>
<gene>
    <name evidence="2" type="ORF">HRAG_00348</name>
</gene>
<dbReference type="PANTHER" id="PTHR36973">
    <property type="entry name" value="SLL1456 PROTEIN-RELATED"/>
    <property type="match status" value="1"/>
</dbReference>
<reference evidence="2 3" key="1">
    <citation type="journal article" date="2014" name="Genome Announc.">
        <title>Draft genome sequences of six enterohepatic helicobacter species isolated from humans and one from rhesus macaques.</title>
        <authorList>
            <person name="Shen Z."/>
            <person name="Sheh A."/>
            <person name="Young S.K."/>
            <person name="Abouelliel A."/>
            <person name="Ward D.V."/>
            <person name="Earl A.M."/>
            <person name="Fox J.G."/>
        </authorList>
    </citation>
    <scope>NUCLEOTIDE SEQUENCE [LARGE SCALE GENOMIC DNA]</scope>
    <source>
        <strain evidence="2 3">ATCC 43879</strain>
    </source>
</reference>
<sequence>MFHKFYSMRKHTKILDRSLNALGIGSGGEVFDSGEEIAFNILLKNSYFSNKTSFCIFDVGANVGKYTTLCLRHMGGGGANTSQNKNTLDFKIHCFEPSRYTFEKLLQTHSNNEKVILNNFGLSNAETKATLYSNADGSGLASLTKRRLDHFNIDFNKTEQIQLSTLDTYCKAQSISHIDLLKLDVEGHELDVLDGAKVMFANKAIDMVTFEFGGCNIDTRTFFQDFWYFFSKNDMAIYRILPNATLYHIDSYRETDEQFITTNYIAITKKCKIDKDMLAR</sequence>
<dbReference type="HOGENOM" id="CLU_068034_0_0_7"/>
<keyword evidence="3" id="KW-1185">Reference proteome</keyword>
<evidence type="ECO:0000259" key="1">
    <source>
        <dbReference type="Pfam" id="PF05050"/>
    </source>
</evidence>
<comment type="caution">
    <text evidence="2">The sequence shown here is derived from an EMBL/GenBank/DDBJ whole genome shotgun (WGS) entry which is preliminary data.</text>
</comment>
<keyword evidence="2" id="KW-0808">Transferase</keyword>
<dbReference type="InterPro" id="IPR053188">
    <property type="entry name" value="FkbM_Methyltransferase"/>
</dbReference>
<proteinExistence type="predicted"/>
<dbReference type="Proteomes" id="UP000005085">
    <property type="component" value="Unassembled WGS sequence"/>
</dbReference>